<dbReference type="SUPFAM" id="SSF46785">
    <property type="entry name" value="Winged helix' DNA-binding domain"/>
    <property type="match status" value="1"/>
</dbReference>
<dbReference type="InterPro" id="IPR016461">
    <property type="entry name" value="COMT-like"/>
</dbReference>
<dbReference type="GO" id="GO:0008171">
    <property type="term" value="F:O-methyltransferase activity"/>
    <property type="evidence" value="ECO:0007669"/>
    <property type="project" value="InterPro"/>
</dbReference>
<dbReference type="PANTHER" id="PTHR43712">
    <property type="entry name" value="PUTATIVE (AFU_ORTHOLOGUE AFUA_4G14580)-RELATED"/>
    <property type="match status" value="1"/>
</dbReference>
<evidence type="ECO:0000313" key="6">
    <source>
        <dbReference type="EMBL" id="VFJ44751.1"/>
    </source>
</evidence>
<protein>
    <submittedName>
        <fullName evidence="6">Ubiquinone/menaquinone biosynthesis C-methylase UbiE</fullName>
    </submittedName>
</protein>
<dbReference type="Gene3D" id="3.40.50.150">
    <property type="entry name" value="Vaccinia Virus protein VP39"/>
    <property type="match status" value="1"/>
</dbReference>
<feature type="domain" description="O-methyltransferase C-terminal" evidence="4">
    <location>
        <begin position="359"/>
        <end position="536"/>
    </location>
</feature>
<dbReference type="Pfam" id="PF08100">
    <property type="entry name" value="Dimerisation"/>
    <property type="match status" value="1"/>
</dbReference>
<dbReference type="InterPro" id="IPR036388">
    <property type="entry name" value="WH-like_DNA-bd_sf"/>
</dbReference>
<sequence length="556" mass="61868">MHWKRFRLAPDRSHHVTEAGVAAYAGRFDEVLAFHAPGLAPVRRGDGAWHIRADGSEAYRRRFRRTFGFYEGLAVVTGQDGWHHIHPDGTDLDGARYEWCGNFQGGRCTVRDRAGVYFHITTEGIPAYESRWRYAGDFREGSGVVQADDGRSTHIDPDGHPIHGEWFLDLDVFHKGFARARDEDGWTHVDATGRPTYSRRFAAVEPFYNGQARVERFDGGLEIIDESGQRLVTPRSALRSEFASLSGDMVGFWRTQAICAAVELGVFEALPGTSEGIAEARGLAPERARRLLRALAELRLTRCVADNWVATERGEYLKSAHPLTLADAAGEYGRYFPDMWSALPDALRADGTWRAPDIFGEVARDARRADGHHRMLMSYALHDYASVPVALRLRGNERVVDAGGGLGALASLLMKQYPHLRVVVLDRPEVVERAMRRQLGEGIAFQSTDLFQPWDVEADVVVMARVLHDWDDPRALRLLRHARRVLGKGGRIFVVEMLIPEGGVSGGLCDLHLLMTTGGAERTVSEYAKLLDEAGFDVEGIRRIPALPSIIAGVAR</sequence>
<evidence type="ECO:0000256" key="2">
    <source>
        <dbReference type="ARBA" id="ARBA00022679"/>
    </source>
</evidence>
<dbReference type="SUPFAM" id="SSF53335">
    <property type="entry name" value="S-adenosyl-L-methionine-dependent methyltransferases"/>
    <property type="match status" value="1"/>
</dbReference>
<dbReference type="InterPro" id="IPR001077">
    <property type="entry name" value="COMT_C"/>
</dbReference>
<dbReference type="PANTHER" id="PTHR43712:SF2">
    <property type="entry name" value="O-METHYLTRANSFERASE CICE"/>
    <property type="match status" value="1"/>
</dbReference>
<evidence type="ECO:0000256" key="1">
    <source>
        <dbReference type="ARBA" id="ARBA00022603"/>
    </source>
</evidence>
<feature type="domain" description="O-methyltransferase dimerisation" evidence="5">
    <location>
        <begin position="250"/>
        <end position="311"/>
    </location>
</feature>
<dbReference type="Pfam" id="PF00891">
    <property type="entry name" value="Methyltransf_2"/>
    <property type="match status" value="1"/>
</dbReference>
<keyword evidence="6" id="KW-0830">Ubiquinone</keyword>
<organism evidence="6">
    <name type="scientific">Candidatus Kentrum sp. FW</name>
    <dbReference type="NCBI Taxonomy" id="2126338"/>
    <lineage>
        <taxon>Bacteria</taxon>
        <taxon>Pseudomonadati</taxon>
        <taxon>Pseudomonadota</taxon>
        <taxon>Gammaproteobacteria</taxon>
        <taxon>Candidatus Kentrum</taxon>
    </lineage>
</organism>
<dbReference type="InterPro" id="IPR012967">
    <property type="entry name" value="COMT_dimerisation"/>
</dbReference>
<keyword evidence="3" id="KW-0949">S-adenosyl-L-methionine</keyword>
<keyword evidence="1 6" id="KW-0489">Methyltransferase</keyword>
<dbReference type="EMBL" id="CAADEW010000008">
    <property type="protein sequence ID" value="VFJ44751.1"/>
    <property type="molecule type" value="Genomic_DNA"/>
</dbReference>
<evidence type="ECO:0000259" key="4">
    <source>
        <dbReference type="Pfam" id="PF00891"/>
    </source>
</evidence>
<proteinExistence type="predicted"/>
<evidence type="ECO:0000256" key="3">
    <source>
        <dbReference type="ARBA" id="ARBA00022691"/>
    </source>
</evidence>
<dbReference type="GO" id="GO:0032259">
    <property type="term" value="P:methylation"/>
    <property type="evidence" value="ECO:0007669"/>
    <property type="project" value="UniProtKB-KW"/>
</dbReference>
<dbReference type="Gene3D" id="1.10.10.10">
    <property type="entry name" value="Winged helix-like DNA-binding domain superfamily/Winged helix DNA-binding domain"/>
    <property type="match status" value="1"/>
</dbReference>
<gene>
    <name evidence="6" type="ORF">BECKFW1821A_GA0114235_100818</name>
</gene>
<dbReference type="InterPro" id="IPR029063">
    <property type="entry name" value="SAM-dependent_MTases_sf"/>
</dbReference>
<reference evidence="6" key="1">
    <citation type="submission" date="2019-02" db="EMBL/GenBank/DDBJ databases">
        <authorList>
            <person name="Gruber-Vodicka R. H."/>
            <person name="Seah K. B. B."/>
        </authorList>
    </citation>
    <scope>NUCLEOTIDE SEQUENCE</scope>
    <source>
        <strain evidence="6">BECK_BZ15</strain>
    </source>
</reference>
<dbReference type="InterPro" id="IPR036390">
    <property type="entry name" value="WH_DNA-bd_sf"/>
</dbReference>
<accession>A0A450S014</accession>
<dbReference type="AlphaFoldDB" id="A0A450S014"/>
<dbReference type="GO" id="GO:0046983">
    <property type="term" value="F:protein dimerization activity"/>
    <property type="evidence" value="ECO:0007669"/>
    <property type="project" value="InterPro"/>
</dbReference>
<keyword evidence="2" id="KW-0808">Transferase</keyword>
<evidence type="ECO:0000259" key="5">
    <source>
        <dbReference type="Pfam" id="PF08100"/>
    </source>
</evidence>
<name>A0A450S014_9GAMM</name>
<dbReference type="PROSITE" id="PS51683">
    <property type="entry name" value="SAM_OMT_II"/>
    <property type="match status" value="1"/>
</dbReference>
<dbReference type="CDD" id="cd02440">
    <property type="entry name" value="AdoMet_MTases"/>
    <property type="match status" value="1"/>
</dbReference>